<dbReference type="SMART" id="SM00220">
    <property type="entry name" value="S_TKc"/>
    <property type="match status" value="1"/>
</dbReference>
<protein>
    <submittedName>
        <fullName evidence="7">Serine/threonine protein kinase</fullName>
    </submittedName>
</protein>
<dbReference type="InterPro" id="IPR017441">
    <property type="entry name" value="Protein_kinase_ATP_BS"/>
</dbReference>
<evidence type="ECO:0000313" key="7">
    <source>
        <dbReference type="EMBL" id="MDQ0505581.1"/>
    </source>
</evidence>
<dbReference type="Proteomes" id="UP001241747">
    <property type="component" value="Unassembled WGS sequence"/>
</dbReference>
<dbReference type="CDD" id="cd14014">
    <property type="entry name" value="STKc_PknB_like"/>
    <property type="match status" value="1"/>
</dbReference>
<feature type="binding site" evidence="5">
    <location>
        <position position="73"/>
    </location>
    <ligand>
        <name>ATP</name>
        <dbReference type="ChEBI" id="CHEBI:30616"/>
    </ligand>
</feature>
<sequence length="337" mass="36621">MARGPEPRPAGAAAPGEAGGNRTRILSPYLGLRLKGRYELIQVIGRGGMSTVFHAVDHVRLGARAGRPDVAIKLVTLAPPHDTAARALIHREAQRMLELIHPNIVRVYDSDHDGDRHFLVMELLRGRTLAAILRDRRGRGLDGPQACGCIRSVGAALAHAHAHGLIHGDLKPGNVFICNDGRVKVLDFGLAQRTVQAPHDDEDATIRLLDQVGALTPRFASPERLDGCPPTPACDLFAFGLLAYMVLSGAHPFQRRTALEARAEGVGPRRPEGLSAHRWRALKALLAFDPAHRPARVEEFTNRFLAQSVLAQAFALPNLRARWRAGAAFLAARRSSP</sequence>
<keyword evidence="1" id="KW-0808">Transferase</keyword>
<reference evidence="7 8" key="1">
    <citation type="submission" date="2023-07" db="EMBL/GenBank/DDBJ databases">
        <title>Genomic Encyclopedia of Type Strains, Phase IV (KMG-IV): sequencing the most valuable type-strain genomes for metagenomic binning, comparative biology and taxonomic classification.</title>
        <authorList>
            <person name="Goeker M."/>
        </authorList>
    </citation>
    <scope>NUCLEOTIDE SEQUENCE [LARGE SCALE GENOMIC DNA]</scope>
    <source>
        <strain evidence="7 8">DSM 3770</strain>
    </source>
</reference>
<gene>
    <name evidence="7" type="ORF">QOZ94_002377</name>
</gene>
<name>A0ABU0LEM1_XANAG</name>
<dbReference type="PANTHER" id="PTHR43289:SF6">
    <property type="entry name" value="SERINE_THREONINE-PROTEIN KINASE NEKL-3"/>
    <property type="match status" value="1"/>
</dbReference>
<keyword evidence="4 5" id="KW-0067">ATP-binding</keyword>
<accession>A0ABU0LEM1</accession>
<dbReference type="InterPro" id="IPR000719">
    <property type="entry name" value="Prot_kinase_dom"/>
</dbReference>
<organism evidence="7 8">
    <name type="scientific">Xanthobacter agilis</name>
    <dbReference type="NCBI Taxonomy" id="47492"/>
    <lineage>
        <taxon>Bacteria</taxon>
        <taxon>Pseudomonadati</taxon>
        <taxon>Pseudomonadota</taxon>
        <taxon>Alphaproteobacteria</taxon>
        <taxon>Hyphomicrobiales</taxon>
        <taxon>Xanthobacteraceae</taxon>
        <taxon>Xanthobacter</taxon>
    </lineage>
</organism>
<dbReference type="PANTHER" id="PTHR43289">
    <property type="entry name" value="MITOGEN-ACTIVATED PROTEIN KINASE KINASE KINASE 20-RELATED"/>
    <property type="match status" value="1"/>
</dbReference>
<evidence type="ECO:0000256" key="5">
    <source>
        <dbReference type="PROSITE-ProRule" id="PRU10141"/>
    </source>
</evidence>
<dbReference type="RefSeq" id="WP_237343966.1">
    <property type="nucleotide sequence ID" value="NZ_JABWGX010000002.1"/>
</dbReference>
<proteinExistence type="predicted"/>
<evidence type="ECO:0000256" key="4">
    <source>
        <dbReference type="ARBA" id="ARBA00022840"/>
    </source>
</evidence>
<dbReference type="Pfam" id="PF00069">
    <property type="entry name" value="Pkinase"/>
    <property type="match status" value="1"/>
</dbReference>
<dbReference type="PROSITE" id="PS00108">
    <property type="entry name" value="PROTEIN_KINASE_ST"/>
    <property type="match status" value="1"/>
</dbReference>
<dbReference type="InterPro" id="IPR008271">
    <property type="entry name" value="Ser/Thr_kinase_AS"/>
</dbReference>
<comment type="caution">
    <text evidence="7">The sequence shown here is derived from an EMBL/GenBank/DDBJ whole genome shotgun (WGS) entry which is preliminary data.</text>
</comment>
<feature type="domain" description="Protein kinase" evidence="6">
    <location>
        <begin position="38"/>
        <end position="305"/>
    </location>
</feature>
<evidence type="ECO:0000256" key="3">
    <source>
        <dbReference type="ARBA" id="ARBA00022777"/>
    </source>
</evidence>
<dbReference type="Gene3D" id="1.10.510.10">
    <property type="entry name" value="Transferase(Phosphotransferase) domain 1"/>
    <property type="match status" value="1"/>
</dbReference>
<dbReference type="Gene3D" id="3.30.200.20">
    <property type="entry name" value="Phosphorylase Kinase, domain 1"/>
    <property type="match status" value="1"/>
</dbReference>
<keyword evidence="3 7" id="KW-0418">Kinase</keyword>
<evidence type="ECO:0000313" key="8">
    <source>
        <dbReference type="Proteomes" id="UP001241747"/>
    </source>
</evidence>
<keyword evidence="7" id="KW-0723">Serine/threonine-protein kinase</keyword>
<dbReference type="InterPro" id="IPR011009">
    <property type="entry name" value="Kinase-like_dom_sf"/>
</dbReference>
<evidence type="ECO:0000259" key="6">
    <source>
        <dbReference type="PROSITE" id="PS50011"/>
    </source>
</evidence>
<dbReference type="SUPFAM" id="SSF56112">
    <property type="entry name" value="Protein kinase-like (PK-like)"/>
    <property type="match status" value="1"/>
</dbReference>
<dbReference type="EMBL" id="JAUSVY010000004">
    <property type="protein sequence ID" value="MDQ0505581.1"/>
    <property type="molecule type" value="Genomic_DNA"/>
</dbReference>
<keyword evidence="2 5" id="KW-0547">Nucleotide-binding</keyword>
<dbReference type="PROSITE" id="PS50011">
    <property type="entry name" value="PROTEIN_KINASE_DOM"/>
    <property type="match status" value="1"/>
</dbReference>
<dbReference type="PROSITE" id="PS00107">
    <property type="entry name" value="PROTEIN_KINASE_ATP"/>
    <property type="match status" value="1"/>
</dbReference>
<evidence type="ECO:0000256" key="2">
    <source>
        <dbReference type="ARBA" id="ARBA00022741"/>
    </source>
</evidence>
<dbReference type="GO" id="GO:0004674">
    <property type="term" value="F:protein serine/threonine kinase activity"/>
    <property type="evidence" value="ECO:0007669"/>
    <property type="project" value="UniProtKB-KW"/>
</dbReference>
<evidence type="ECO:0000256" key="1">
    <source>
        <dbReference type="ARBA" id="ARBA00022679"/>
    </source>
</evidence>
<keyword evidence="8" id="KW-1185">Reference proteome</keyword>